<sequence>MSKENITFRIDSNQKAALDAIAAGMNRDRSYVLNEAVATYLEMYQWQIEEIQKGIAEADAGDFASDEEVKATFARLTNAD</sequence>
<feature type="domain" description="Ribbon-helix-helix protein CopG" evidence="1">
    <location>
        <begin position="5"/>
        <end position="42"/>
    </location>
</feature>
<accession>A0A7D7LER8</accession>
<dbReference type="InterPro" id="IPR002145">
    <property type="entry name" value="CopG"/>
</dbReference>
<dbReference type="GO" id="GO:0006355">
    <property type="term" value="P:regulation of DNA-templated transcription"/>
    <property type="evidence" value="ECO:0007669"/>
    <property type="project" value="InterPro"/>
</dbReference>
<dbReference type="AlphaFoldDB" id="A0A7D7LER8"/>
<dbReference type="KEGG" id="ned:HUN01_31025"/>
<dbReference type="InterPro" id="IPR052991">
    <property type="entry name" value="Non-func_TypeII_TA_Antitoxin"/>
</dbReference>
<gene>
    <name evidence="2" type="ORF">HUN01_31025</name>
</gene>
<evidence type="ECO:0000313" key="3">
    <source>
        <dbReference type="Proteomes" id="UP000514713"/>
    </source>
</evidence>
<dbReference type="SUPFAM" id="SSF47598">
    <property type="entry name" value="Ribbon-helix-helix"/>
    <property type="match status" value="1"/>
</dbReference>
<evidence type="ECO:0000313" key="2">
    <source>
        <dbReference type="EMBL" id="QMS91816.1"/>
    </source>
</evidence>
<proteinExistence type="predicted"/>
<dbReference type="PANTHER" id="PTHR40688">
    <property type="match status" value="1"/>
</dbReference>
<dbReference type="CDD" id="cd22233">
    <property type="entry name" value="RHH_CopAso-like"/>
    <property type="match status" value="1"/>
</dbReference>
<dbReference type="EMBL" id="CP054698">
    <property type="protein sequence ID" value="QMS91816.1"/>
    <property type="molecule type" value="Genomic_DNA"/>
</dbReference>
<dbReference type="Pfam" id="PF01402">
    <property type="entry name" value="RHH_1"/>
    <property type="match status" value="1"/>
</dbReference>
<evidence type="ECO:0000259" key="1">
    <source>
        <dbReference type="Pfam" id="PF01402"/>
    </source>
</evidence>
<protein>
    <submittedName>
        <fullName evidence="2">Ribbon-helix-helix protein, CopG family</fullName>
    </submittedName>
</protein>
<name>A0A7D7LER8_9NOSO</name>
<organism evidence="2 3">
    <name type="scientific">Nostoc edaphicum CCNP1411</name>
    <dbReference type="NCBI Taxonomy" id="1472755"/>
    <lineage>
        <taxon>Bacteria</taxon>
        <taxon>Bacillati</taxon>
        <taxon>Cyanobacteriota</taxon>
        <taxon>Cyanophyceae</taxon>
        <taxon>Nostocales</taxon>
        <taxon>Nostocaceae</taxon>
        <taxon>Nostoc</taxon>
    </lineage>
</organism>
<dbReference type="InterPro" id="IPR010985">
    <property type="entry name" value="Ribbon_hlx_hlx"/>
</dbReference>
<dbReference type="Proteomes" id="UP000514713">
    <property type="component" value="Chromosome"/>
</dbReference>
<keyword evidence="3" id="KW-1185">Reference proteome</keyword>
<dbReference type="PANTHER" id="PTHR40688:SF2">
    <property type="entry name" value="RIBBON-HELIX-HELIX PROTEIN COPG DOMAIN-CONTAINING PROTEIN"/>
    <property type="match status" value="1"/>
</dbReference>
<reference evidence="3" key="1">
    <citation type="submission" date="2020-06" db="EMBL/GenBank/DDBJ databases">
        <title>Nostoc edaphicum CCNP1411 genome.</title>
        <authorList>
            <person name="Fidor A."/>
            <person name="Grabski M."/>
            <person name="Gawor J."/>
            <person name="Gromadka R."/>
            <person name="Wegrzyn G."/>
            <person name="Mazur-Marzec H."/>
        </authorList>
    </citation>
    <scope>NUCLEOTIDE SEQUENCE [LARGE SCALE GENOMIC DNA]</scope>
    <source>
        <strain evidence="3">CCNP1411</strain>
    </source>
</reference>